<proteinExistence type="predicted"/>
<dbReference type="Gene3D" id="3.40.50.300">
    <property type="entry name" value="P-loop containing nucleotide triphosphate hydrolases"/>
    <property type="match status" value="1"/>
</dbReference>
<dbReference type="InterPro" id="IPR050474">
    <property type="entry name" value="Hel308_SKI2-like"/>
</dbReference>
<keyword evidence="4" id="KW-0067">ATP-binding</keyword>
<name>B0E3B9_LACBS</name>
<dbReference type="GeneID" id="6086342"/>
<dbReference type="InParanoid" id="B0E3B9"/>
<protein>
    <submittedName>
        <fullName evidence="5">Predicted protein</fullName>
    </submittedName>
</protein>
<sequence>MDWGVNLPFTFRERRSTTEGSLELSSQDVLQMLGRACRPQHDTFGESIVITNHSKIQYYLSLLNQHQALSAFVMKPFNGLATFICLHSHFVDYQAEDGALNHKRADILILLRTRGETGAPKSTREGAHSCERKPAAKFASVPANAALILGRSMTLLRQFQGILAQIFRKAEDKQFPWYRYFDLRFVNLASCLDPPELGELIDSSKFLTLDAWCTVSPIASRCLTFEDEKILRQRPSLSWWKMRNKLSFHNT</sequence>
<evidence type="ECO:0000313" key="6">
    <source>
        <dbReference type="Proteomes" id="UP000001194"/>
    </source>
</evidence>
<organism evidence="6">
    <name type="scientific">Laccaria bicolor (strain S238N-H82 / ATCC MYA-4686)</name>
    <name type="common">Bicoloured deceiver</name>
    <name type="synonym">Laccaria laccata var. bicolor</name>
    <dbReference type="NCBI Taxonomy" id="486041"/>
    <lineage>
        <taxon>Eukaryota</taxon>
        <taxon>Fungi</taxon>
        <taxon>Dikarya</taxon>
        <taxon>Basidiomycota</taxon>
        <taxon>Agaricomycotina</taxon>
        <taxon>Agaricomycetes</taxon>
        <taxon>Agaricomycetidae</taxon>
        <taxon>Agaricales</taxon>
        <taxon>Agaricineae</taxon>
        <taxon>Hydnangiaceae</taxon>
        <taxon>Laccaria</taxon>
    </lineage>
</organism>
<dbReference type="HOGENOM" id="CLU_1107295_0_0_1"/>
<dbReference type="PANTHER" id="PTHR47961">
    <property type="entry name" value="DNA POLYMERASE THETA, PUTATIVE (AFU_ORTHOLOGUE AFUA_1G05260)-RELATED"/>
    <property type="match status" value="1"/>
</dbReference>
<dbReference type="GO" id="GO:0004386">
    <property type="term" value="F:helicase activity"/>
    <property type="evidence" value="ECO:0007669"/>
    <property type="project" value="UniProtKB-KW"/>
</dbReference>
<dbReference type="PANTHER" id="PTHR47961:SF4">
    <property type="entry name" value="ACTIVATING SIGNAL COINTEGRATOR 1 COMPLEX SUBUNIT 3"/>
    <property type="match status" value="1"/>
</dbReference>
<dbReference type="RefSeq" id="XP_001890687.1">
    <property type="nucleotide sequence ID" value="XM_001890652.1"/>
</dbReference>
<dbReference type="GO" id="GO:0005634">
    <property type="term" value="C:nucleus"/>
    <property type="evidence" value="ECO:0007669"/>
    <property type="project" value="TreeGrafter"/>
</dbReference>
<dbReference type="AlphaFoldDB" id="B0E3B9"/>
<keyword evidence="3" id="KW-0347">Helicase</keyword>
<keyword evidence="1" id="KW-0547">Nucleotide-binding</keyword>
<dbReference type="InterPro" id="IPR027417">
    <property type="entry name" value="P-loop_NTPase"/>
</dbReference>
<dbReference type="OrthoDB" id="3248834at2759"/>
<keyword evidence="2" id="KW-0378">Hydrolase</keyword>
<dbReference type="Proteomes" id="UP000001194">
    <property type="component" value="Unassembled WGS sequence"/>
</dbReference>
<dbReference type="GO" id="GO:0005524">
    <property type="term" value="F:ATP binding"/>
    <property type="evidence" value="ECO:0007669"/>
    <property type="project" value="UniProtKB-KW"/>
</dbReference>
<evidence type="ECO:0000256" key="1">
    <source>
        <dbReference type="ARBA" id="ARBA00022741"/>
    </source>
</evidence>
<evidence type="ECO:0000256" key="2">
    <source>
        <dbReference type="ARBA" id="ARBA00022801"/>
    </source>
</evidence>
<dbReference type="GO" id="GO:0016787">
    <property type="term" value="F:hydrolase activity"/>
    <property type="evidence" value="ECO:0007669"/>
    <property type="project" value="UniProtKB-KW"/>
</dbReference>
<dbReference type="KEGG" id="lbc:LACBIDRAFT_298352"/>
<accession>B0E3B9</accession>
<gene>
    <name evidence="5" type="ORF">LACBIDRAFT_298352</name>
</gene>
<dbReference type="EMBL" id="DS547224">
    <property type="protein sequence ID" value="EDQ98655.1"/>
    <property type="molecule type" value="Genomic_DNA"/>
</dbReference>
<evidence type="ECO:0000256" key="3">
    <source>
        <dbReference type="ARBA" id="ARBA00022806"/>
    </source>
</evidence>
<dbReference type="SUPFAM" id="SSF52540">
    <property type="entry name" value="P-loop containing nucleoside triphosphate hydrolases"/>
    <property type="match status" value="1"/>
</dbReference>
<dbReference type="STRING" id="486041.B0E3B9"/>
<reference evidence="5 6" key="1">
    <citation type="journal article" date="2008" name="Nature">
        <title>The genome of Laccaria bicolor provides insights into mycorrhizal symbiosis.</title>
        <authorList>
            <person name="Martin F."/>
            <person name="Aerts A."/>
            <person name="Ahren D."/>
            <person name="Brun A."/>
            <person name="Danchin E.G.J."/>
            <person name="Duchaussoy F."/>
            <person name="Gibon J."/>
            <person name="Kohler A."/>
            <person name="Lindquist E."/>
            <person name="Pereda V."/>
            <person name="Salamov A."/>
            <person name="Shapiro H.J."/>
            <person name="Wuyts J."/>
            <person name="Blaudez D."/>
            <person name="Buee M."/>
            <person name="Brokstein P."/>
            <person name="Canbaeck B."/>
            <person name="Cohen D."/>
            <person name="Courty P.E."/>
            <person name="Coutinho P.M."/>
            <person name="Delaruelle C."/>
            <person name="Detter J.C."/>
            <person name="Deveau A."/>
            <person name="DiFazio S."/>
            <person name="Duplessis S."/>
            <person name="Fraissinet-Tachet L."/>
            <person name="Lucic E."/>
            <person name="Frey-Klett P."/>
            <person name="Fourrey C."/>
            <person name="Feussner I."/>
            <person name="Gay G."/>
            <person name="Grimwood J."/>
            <person name="Hoegger P.J."/>
            <person name="Jain P."/>
            <person name="Kilaru S."/>
            <person name="Labbe J."/>
            <person name="Lin Y.C."/>
            <person name="Legue V."/>
            <person name="Le Tacon F."/>
            <person name="Marmeisse R."/>
            <person name="Melayah D."/>
            <person name="Montanini B."/>
            <person name="Muratet M."/>
            <person name="Nehls U."/>
            <person name="Niculita-Hirzel H."/>
            <person name="Oudot-Le Secq M.P."/>
            <person name="Peter M."/>
            <person name="Quesneville H."/>
            <person name="Rajashekar B."/>
            <person name="Reich M."/>
            <person name="Rouhier N."/>
            <person name="Schmutz J."/>
            <person name="Yin T."/>
            <person name="Chalot M."/>
            <person name="Henrissat B."/>
            <person name="Kuees U."/>
            <person name="Lucas S."/>
            <person name="Van de Peer Y."/>
            <person name="Podila G.K."/>
            <person name="Polle A."/>
            <person name="Pukkila P.J."/>
            <person name="Richardson P.M."/>
            <person name="Rouze P."/>
            <person name="Sanders I.R."/>
            <person name="Stajich J.E."/>
            <person name="Tunlid A."/>
            <person name="Tuskan G."/>
            <person name="Grigoriev I.V."/>
        </authorList>
    </citation>
    <scope>NUCLEOTIDE SEQUENCE [LARGE SCALE GENOMIC DNA]</scope>
    <source>
        <strain evidence="6">S238N-H82 / ATCC MYA-4686</strain>
    </source>
</reference>
<keyword evidence="6" id="KW-1185">Reference proteome</keyword>
<dbReference type="Gene3D" id="1.10.150.20">
    <property type="entry name" value="5' to 3' exonuclease, C-terminal subdomain"/>
    <property type="match status" value="1"/>
</dbReference>
<evidence type="ECO:0000313" key="5">
    <source>
        <dbReference type="EMBL" id="EDQ98655.1"/>
    </source>
</evidence>
<evidence type="ECO:0000256" key="4">
    <source>
        <dbReference type="ARBA" id="ARBA00022840"/>
    </source>
</evidence>